<name>A0AAE3DLD5_9FIRM</name>
<dbReference type="Gene3D" id="1.10.10.60">
    <property type="entry name" value="Homeodomain-like"/>
    <property type="match status" value="1"/>
</dbReference>
<dbReference type="PANTHER" id="PTHR37812">
    <property type="entry name" value="MU-LIKE PROPHAGE FLUMU PROTEIN C"/>
    <property type="match status" value="1"/>
</dbReference>
<feature type="domain" description="Mor transcription activator" evidence="1">
    <location>
        <begin position="14"/>
        <end position="85"/>
    </location>
</feature>
<dbReference type="Pfam" id="PF08765">
    <property type="entry name" value="Mor"/>
    <property type="match status" value="1"/>
</dbReference>
<dbReference type="InterPro" id="IPR014875">
    <property type="entry name" value="Mor_transcription_activator"/>
</dbReference>
<organism evidence="2 3">
    <name type="scientific">Gallintestinimicrobium propionicum</name>
    <dbReference type="NCBI Taxonomy" id="2981770"/>
    <lineage>
        <taxon>Bacteria</taxon>
        <taxon>Bacillati</taxon>
        <taxon>Bacillota</taxon>
        <taxon>Clostridia</taxon>
        <taxon>Lachnospirales</taxon>
        <taxon>Lachnospiraceae</taxon>
        <taxon>Gallintestinimicrobium</taxon>
    </lineage>
</organism>
<dbReference type="RefSeq" id="WP_308728531.1">
    <property type="nucleotide sequence ID" value="NZ_JAJEQF010000029.1"/>
</dbReference>
<dbReference type="InterPro" id="IPR009057">
    <property type="entry name" value="Homeodomain-like_sf"/>
</dbReference>
<comment type="caution">
    <text evidence="2">The sequence shown here is derived from an EMBL/GenBank/DDBJ whole genome shotgun (WGS) entry which is preliminary data.</text>
</comment>
<dbReference type="Proteomes" id="UP001199355">
    <property type="component" value="Unassembled WGS sequence"/>
</dbReference>
<reference evidence="2 3" key="1">
    <citation type="submission" date="2021-10" db="EMBL/GenBank/DDBJ databases">
        <title>Anaerobic single-cell dispensing facilitates the cultivation of human gut bacteria.</title>
        <authorList>
            <person name="Afrizal A."/>
        </authorList>
    </citation>
    <scope>NUCLEOTIDE SEQUENCE [LARGE SCALE GENOMIC DNA]</scope>
    <source>
        <strain evidence="2 3">CLA-AA-H244</strain>
    </source>
</reference>
<proteinExistence type="predicted"/>
<keyword evidence="3" id="KW-1185">Reference proteome</keyword>
<evidence type="ECO:0000313" key="2">
    <source>
        <dbReference type="EMBL" id="MCC2168180.1"/>
    </source>
</evidence>
<dbReference type="InterPro" id="IPR052411">
    <property type="entry name" value="c-mor_Regulatory_Protein"/>
</dbReference>
<keyword evidence="2" id="KW-0238">DNA-binding</keyword>
<evidence type="ECO:0000313" key="3">
    <source>
        <dbReference type="Proteomes" id="UP001199355"/>
    </source>
</evidence>
<dbReference type="GO" id="GO:0003677">
    <property type="term" value="F:DNA binding"/>
    <property type="evidence" value="ECO:0007669"/>
    <property type="project" value="UniProtKB-KW"/>
</dbReference>
<evidence type="ECO:0000259" key="1">
    <source>
        <dbReference type="Pfam" id="PF08765"/>
    </source>
</evidence>
<gene>
    <name evidence="2" type="ORF">LKD45_10860</name>
</gene>
<dbReference type="PANTHER" id="PTHR37812:SF1">
    <property type="entry name" value="MU-LIKE PROPHAGE FLUMU PROTEIN C"/>
    <property type="match status" value="1"/>
</dbReference>
<sequence>MAKKNEELTLDDLQEQHRQYAEVIGIDNLLRLSDTYGGTSIYIPQRRELLKNRTYNAIYREFDGSNVDQLVKKYGVSKSTIYKIVGDRLGRGGQLPGQMSFADLGI</sequence>
<accession>A0AAE3DLD5</accession>
<protein>
    <submittedName>
        <fullName evidence="2">DNA-binding protein</fullName>
    </submittedName>
</protein>
<dbReference type="AlphaFoldDB" id="A0AAE3DLD5"/>
<dbReference type="EMBL" id="JAJEQF010000029">
    <property type="protein sequence ID" value="MCC2168180.1"/>
    <property type="molecule type" value="Genomic_DNA"/>
</dbReference>
<dbReference type="SUPFAM" id="SSF46689">
    <property type="entry name" value="Homeodomain-like"/>
    <property type="match status" value="1"/>
</dbReference>